<evidence type="ECO:0000256" key="2">
    <source>
        <dbReference type="ARBA" id="ARBA00022670"/>
    </source>
</evidence>
<evidence type="ECO:0000256" key="8">
    <source>
        <dbReference type="RuleBase" id="RU364100"/>
    </source>
</evidence>
<sequence length="221" mass="24427">MCNLYRMKGSVAEVAALFGTPPAEGLNIADTLYPGYRGLVVAHGALRAMNWGVPVILTGKQGQKLKPKPVTNARDDKLATPFWRDSFVHRRCLIPATQWAEPEGAAGRMTRTWYAPKDAPSAPDRVGPASVETRPLFAPIFAIAGLWRPTSIWGDSYAMVMCPASPQMSDVHDRMPVLLTPDQWDQWTKAPPEDAFALVRTWPSNLAVERTRENWVTGVTT</sequence>
<keyword evidence="2 8" id="KW-0645">Protease</keyword>
<dbReference type="Gene3D" id="3.90.1680.10">
    <property type="entry name" value="SOS response associated peptidase-like"/>
    <property type="match status" value="1"/>
</dbReference>
<accession>A0A6M4AV08</accession>
<dbReference type="InterPro" id="IPR036590">
    <property type="entry name" value="SRAP-like"/>
</dbReference>
<evidence type="ECO:0000256" key="7">
    <source>
        <dbReference type="ARBA" id="ARBA00023239"/>
    </source>
</evidence>
<dbReference type="AlphaFoldDB" id="A0A6M4AV08"/>
<dbReference type="GO" id="GO:0016829">
    <property type="term" value="F:lyase activity"/>
    <property type="evidence" value="ECO:0007669"/>
    <property type="project" value="UniProtKB-KW"/>
</dbReference>
<keyword evidence="10" id="KW-1185">Reference proteome</keyword>
<keyword evidence="4 8" id="KW-0378">Hydrolase</keyword>
<evidence type="ECO:0000256" key="5">
    <source>
        <dbReference type="ARBA" id="ARBA00023124"/>
    </source>
</evidence>
<evidence type="ECO:0000313" key="10">
    <source>
        <dbReference type="Proteomes" id="UP000503018"/>
    </source>
</evidence>
<keyword evidence="5" id="KW-0190">Covalent protein-DNA linkage</keyword>
<dbReference type="GO" id="GO:0003697">
    <property type="term" value="F:single-stranded DNA binding"/>
    <property type="evidence" value="ECO:0007669"/>
    <property type="project" value="InterPro"/>
</dbReference>
<dbReference type="InterPro" id="IPR003738">
    <property type="entry name" value="SRAP"/>
</dbReference>
<reference evidence="9 10" key="1">
    <citation type="submission" date="2020-01" db="EMBL/GenBank/DDBJ databases">
        <title>Sphingomonas sp. strain CSW-10.</title>
        <authorList>
            <person name="Chen W.-M."/>
        </authorList>
    </citation>
    <scope>NUCLEOTIDE SEQUENCE [LARGE SCALE GENOMIC DNA]</scope>
    <source>
        <strain evidence="9 10">CSW-10</strain>
    </source>
</reference>
<evidence type="ECO:0000256" key="1">
    <source>
        <dbReference type="ARBA" id="ARBA00008136"/>
    </source>
</evidence>
<dbReference type="PANTHER" id="PTHR13604:SF0">
    <property type="entry name" value="ABASIC SITE PROCESSING PROTEIN HMCES"/>
    <property type="match status" value="1"/>
</dbReference>
<keyword evidence="6" id="KW-0238">DNA-binding</keyword>
<dbReference type="Proteomes" id="UP000503018">
    <property type="component" value="Chromosome"/>
</dbReference>
<proteinExistence type="inferred from homology"/>
<evidence type="ECO:0000256" key="4">
    <source>
        <dbReference type="ARBA" id="ARBA00022801"/>
    </source>
</evidence>
<dbReference type="GO" id="GO:0106300">
    <property type="term" value="P:protein-DNA covalent cross-linking repair"/>
    <property type="evidence" value="ECO:0007669"/>
    <property type="project" value="InterPro"/>
</dbReference>
<dbReference type="GO" id="GO:0006508">
    <property type="term" value="P:proteolysis"/>
    <property type="evidence" value="ECO:0007669"/>
    <property type="project" value="UniProtKB-KW"/>
</dbReference>
<name>A0A6M4AV08_9SPHN</name>
<protein>
    <recommendedName>
        <fullName evidence="8">Abasic site processing protein</fullName>
        <ecNumber evidence="8">3.4.-.-</ecNumber>
    </recommendedName>
</protein>
<evidence type="ECO:0000313" key="9">
    <source>
        <dbReference type="EMBL" id="QJQ32923.1"/>
    </source>
</evidence>
<dbReference type="Pfam" id="PF02586">
    <property type="entry name" value="SRAP"/>
    <property type="match status" value="1"/>
</dbReference>
<evidence type="ECO:0000256" key="3">
    <source>
        <dbReference type="ARBA" id="ARBA00022763"/>
    </source>
</evidence>
<dbReference type="KEGG" id="slan:GV829_11100"/>
<dbReference type="SUPFAM" id="SSF143081">
    <property type="entry name" value="BB1717-like"/>
    <property type="match status" value="1"/>
</dbReference>
<keyword evidence="7" id="KW-0456">Lyase</keyword>
<dbReference type="EMBL" id="CP053015">
    <property type="protein sequence ID" value="QJQ32923.1"/>
    <property type="molecule type" value="Genomic_DNA"/>
</dbReference>
<dbReference type="RefSeq" id="WP_169946672.1">
    <property type="nucleotide sequence ID" value="NZ_CP053015.1"/>
</dbReference>
<organism evidence="9 10">
    <name type="scientific">Sphingomonas lacunae</name>
    <dbReference type="NCBI Taxonomy" id="2698828"/>
    <lineage>
        <taxon>Bacteria</taxon>
        <taxon>Pseudomonadati</taxon>
        <taxon>Pseudomonadota</taxon>
        <taxon>Alphaproteobacteria</taxon>
        <taxon>Sphingomonadales</taxon>
        <taxon>Sphingomonadaceae</taxon>
        <taxon>Sphingomonas</taxon>
    </lineage>
</organism>
<dbReference type="EC" id="3.4.-.-" evidence="8"/>
<dbReference type="PANTHER" id="PTHR13604">
    <property type="entry name" value="DC12-RELATED"/>
    <property type="match status" value="1"/>
</dbReference>
<comment type="similarity">
    <text evidence="1 8">Belongs to the SOS response-associated peptidase family.</text>
</comment>
<keyword evidence="3" id="KW-0227">DNA damage</keyword>
<dbReference type="GO" id="GO:0008233">
    <property type="term" value="F:peptidase activity"/>
    <property type="evidence" value="ECO:0007669"/>
    <property type="project" value="UniProtKB-KW"/>
</dbReference>
<gene>
    <name evidence="9" type="ORF">GV829_11100</name>
</gene>
<evidence type="ECO:0000256" key="6">
    <source>
        <dbReference type="ARBA" id="ARBA00023125"/>
    </source>
</evidence>